<dbReference type="InParanoid" id="A0A251U780"/>
<gene>
    <name evidence="3" type="ORF">HannXRQ_Chr08g0220081</name>
    <name evidence="2" type="ORF">HanXRQr2_Chr08g0332121</name>
</gene>
<reference evidence="3" key="2">
    <citation type="submission" date="2017-02" db="EMBL/GenBank/DDBJ databases">
        <title>Sunflower complete genome.</title>
        <authorList>
            <person name="Langlade N."/>
            <person name="Munos S."/>
        </authorList>
    </citation>
    <scope>NUCLEOTIDE SEQUENCE [LARGE SCALE GENOMIC DNA]</scope>
    <source>
        <tissue evidence="3">Leaves</tissue>
    </source>
</reference>
<keyword evidence="4" id="KW-1185">Reference proteome</keyword>
<protein>
    <submittedName>
        <fullName evidence="3">Uncharacterized protein</fullName>
    </submittedName>
</protein>
<dbReference type="EMBL" id="MNCJ02000323">
    <property type="protein sequence ID" value="KAF5794793.1"/>
    <property type="molecule type" value="Genomic_DNA"/>
</dbReference>
<proteinExistence type="predicted"/>
<accession>A0A251U780</accession>
<evidence type="ECO:0000313" key="4">
    <source>
        <dbReference type="Proteomes" id="UP000215914"/>
    </source>
</evidence>
<dbReference type="AlphaFoldDB" id="A0A251U780"/>
<dbReference type="Proteomes" id="UP000215914">
    <property type="component" value="Chromosome 8"/>
</dbReference>
<keyword evidence="1" id="KW-0472">Membrane</keyword>
<organism evidence="3 4">
    <name type="scientific">Helianthus annuus</name>
    <name type="common">Common sunflower</name>
    <dbReference type="NCBI Taxonomy" id="4232"/>
    <lineage>
        <taxon>Eukaryota</taxon>
        <taxon>Viridiplantae</taxon>
        <taxon>Streptophyta</taxon>
        <taxon>Embryophyta</taxon>
        <taxon>Tracheophyta</taxon>
        <taxon>Spermatophyta</taxon>
        <taxon>Magnoliopsida</taxon>
        <taxon>eudicotyledons</taxon>
        <taxon>Gunneridae</taxon>
        <taxon>Pentapetalae</taxon>
        <taxon>asterids</taxon>
        <taxon>campanulids</taxon>
        <taxon>Asterales</taxon>
        <taxon>Asteraceae</taxon>
        <taxon>Asteroideae</taxon>
        <taxon>Heliantheae alliance</taxon>
        <taxon>Heliantheae</taxon>
        <taxon>Helianthus</taxon>
    </lineage>
</organism>
<dbReference type="Gramene" id="mRNA:HanXRQr2_Chr08g0332121">
    <property type="protein sequence ID" value="mRNA:HanXRQr2_Chr08g0332121"/>
    <property type="gene ID" value="HanXRQr2_Chr08g0332121"/>
</dbReference>
<keyword evidence="1" id="KW-0812">Transmembrane</keyword>
<evidence type="ECO:0000313" key="2">
    <source>
        <dbReference type="EMBL" id="KAF5794793.1"/>
    </source>
</evidence>
<keyword evidence="1" id="KW-1133">Transmembrane helix</keyword>
<evidence type="ECO:0000256" key="1">
    <source>
        <dbReference type="SAM" id="Phobius"/>
    </source>
</evidence>
<evidence type="ECO:0000313" key="3">
    <source>
        <dbReference type="EMBL" id="OTG18161.1"/>
    </source>
</evidence>
<reference evidence="2 4" key="1">
    <citation type="journal article" date="2017" name="Nature">
        <title>The sunflower genome provides insights into oil metabolism, flowering and Asterid evolution.</title>
        <authorList>
            <person name="Badouin H."/>
            <person name="Gouzy J."/>
            <person name="Grassa C.J."/>
            <person name="Murat F."/>
            <person name="Staton S.E."/>
            <person name="Cottret L."/>
            <person name="Lelandais-Briere C."/>
            <person name="Owens G.L."/>
            <person name="Carrere S."/>
            <person name="Mayjonade B."/>
            <person name="Legrand L."/>
            <person name="Gill N."/>
            <person name="Kane N.C."/>
            <person name="Bowers J.E."/>
            <person name="Hubner S."/>
            <person name="Bellec A."/>
            <person name="Berard A."/>
            <person name="Berges H."/>
            <person name="Blanchet N."/>
            <person name="Boniface M.C."/>
            <person name="Brunel D."/>
            <person name="Catrice O."/>
            <person name="Chaidir N."/>
            <person name="Claudel C."/>
            <person name="Donnadieu C."/>
            <person name="Faraut T."/>
            <person name="Fievet G."/>
            <person name="Helmstetter N."/>
            <person name="King M."/>
            <person name="Knapp S.J."/>
            <person name="Lai Z."/>
            <person name="Le Paslier M.C."/>
            <person name="Lippi Y."/>
            <person name="Lorenzon L."/>
            <person name="Mandel J.R."/>
            <person name="Marage G."/>
            <person name="Marchand G."/>
            <person name="Marquand E."/>
            <person name="Bret-Mestries E."/>
            <person name="Morien E."/>
            <person name="Nambeesan S."/>
            <person name="Nguyen T."/>
            <person name="Pegot-Espagnet P."/>
            <person name="Pouilly N."/>
            <person name="Raftis F."/>
            <person name="Sallet E."/>
            <person name="Schiex T."/>
            <person name="Thomas J."/>
            <person name="Vandecasteele C."/>
            <person name="Vares D."/>
            <person name="Vear F."/>
            <person name="Vautrin S."/>
            <person name="Crespi M."/>
            <person name="Mangin B."/>
            <person name="Burke J.M."/>
            <person name="Salse J."/>
            <person name="Munos S."/>
            <person name="Vincourt P."/>
            <person name="Rieseberg L.H."/>
            <person name="Langlade N.B."/>
        </authorList>
    </citation>
    <scope>NUCLEOTIDE SEQUENCE [LARGE SCALE GENOMIC DNA]</scope>
    <source>
        <strain evidence="4">cv. SF193</strain>
        <tissue evidence="2">Leaves</tissue>
    </source>
</reference>
<reference evidence="2" key="3">
    <citation type="submission" date="2020-06" db="EMBL/GenBank/DDBJ databases">
        <title>Helianthus annuus Genome sequencing and assembly Release 2.</title>
        <authorList>
            <person name="Gouzy J."/>
            <person name="Langlade N."/>
            <person name="Munos S."/>
        </authorList>
    </citation>
    <scope>NUCLEOTIDE SEQUENCE</scope>
    <source>
        <tissue evidence="2">Leaves</tissue>
    </source>
</reference>
<sequence length="94" mass="10690">MSHFNFESHLDTSSSCGNVSSTWVKVEVHESIGVNPCGCYSKSKLIGVVSFHLDLLNVFGMVQSLVFLVFDHIFFKRINTYKCANLFTFERNSF</sequence>
<name>A0A251U780_HELAN</name>
<feature type="transmembrane region" description="Helical" evidence="1">
    <location>
        <begin position="55"/>
        <end position="75"/>
    </location>
</feature>
<dbReference type="EMBL" id="CM007897">
    <property type="protein sequence ID" value="OTG18161.1"/>
    <property type="molecule type" value="Genomic_DNA"/>
</dbReference>